<dbReference type="RefSeq" id="WP_004625030.1">
    <property type="nucleotide sequence ID" value="NZ_AORV01000026.1"/>
</dbReference>
<comment type="caution">
    <text evidence="5">The sequence shown here is derived from an EMBL/GenBank/DDBJ whole genome shotgun (WGS) entry which is preliminary data.</text>
</comment>
<evidence type="ECO:0000259" key="4">
    <source>
        <dbReference type="PROSITE" id="PS01124"/>
    </source>
</evidence>
<dbReference type="PANTHER" id="PTHR47504:SF5">
    <property type="entry name" value="RIGHT ORIGIN-BINDING PROTEIN"/>
    <property type="match status" value="1"/>
</dbReference>
<evidence type="ECO:0000256" key="2">
    <source>
        <dbReference type="ARBA" id="ARBA00023125"/>
    </source>
</evidence>
<evidence type="ECO:0000256" key="3">
    <source>
        <dbReference type="ARBA" id="ARBA00023163"/>
    </source>
</evidence>
<dbReference type="SMART" id="SM00342">
    <property type="entry name" value="HTH_ARAC"/>
    <property type="match status" value="1"/>
</dbReference>
<keyword evidence="1" id="KW-0805">Transcription regulation</keyword>
<proteinExistence type="predicted"/>
<accession>S0FKN1</accession>
<dbReference type="STRING" id="1195236.CTER_1411"/>
<dbReference type="InterPro" id="IPR018062">
    <property type="entry name" value="HTH_AraC-typ_CS"/>
</dbReference>
<dbReference type="InterPro" id="IPR050959">
    <property type="entry name" value="MarA-like"/>
</dbReference>
<reference evidence="5 6" key="1">
    <citation type="journal article" date="2013" name="Genome Announc.">
        <title>Draft Genome Sequence of the Cellulolytic, Mesophilic, Anaerobic Bacterium Clostridium termitidis Strain CT1112 (DSM 5398).</title>
        <authorList>
            <person name="Lal S."/>
            <person name="Ramachandran U."/>
            <person name="Zhang X."/>
            <person name="Munir R."/>
            <person name="Sparling R."/>
            <person name="Levin D.B."/>
        </authorList>
    </citation>
    <scope>NUCLEOTIDE SEQUENCE [LARGE SCALE GENOMIC DNA]</scope>
    <source>
        <strain evidence="5 6">CT1112</strain>
    </source>
</reference>
<feature type="domain" description="HTH araC/xylS-type" evidence="4">
    <location>
        <begin position="8"/>
        <end position="107"/>
    </location>
</feature>
<sequence>MNWIQCLSKAIRYIEEHLTDNINIDEISSQAYTSSSHFQLIFHVVMGMTIGEYIRNRRLSLAAQDLLQHHNSKIIDIAMRYQYDTQESFSKAFTRFHGVPPSKVQRGKIKLFHPLSINITIQGGFEVSRKLIDEFYWSDIEGQKGEKLTDAEKYKRIVSWAAKARGQNPGVFDALTEWVLDDSKWSDEKLAENEQILMQGVFARFKEQNAQLRAYLSELELSGVVNAAVFKALDRFDDELSGVSHDERLRETVAKVFADFSAMRERGIREQIAGNKTGPAGVNYVDIFGYINYLKDCDAGVQWALFMPDMAERQQKGFKVDSFEYKKMSAMRFIGREDADLDNMEVRKKLFRTLDAMDEHKLDFDYDVLFMHHYGLCVDVGPWHGFWGRFMKADTPVPEGFLYFDFVPHKPHNDGKAGPPFFSQFAYVTFSGDMDAMHKREGYDSDAMYDVTRNIMLGQGINIPYPDKYWTAEVFLDGCDKYSTAYMFSAEL</sequence>
<gene>
    <name evidence="5" type="ORF">CTER_1411</name>
</gene>
<dbReference type="Pfam" id="PF12833">
    <property type="entry name" value="HTH_18"/>
    <property type="match status" value="1"/>
</dbReference>
<evidence type="ECO:0000313" key="5">
    <source>
        <dbReference type="EMBL" id="EMS72765.1"/>
    </source>
</evidence>
<organism evidence="5 6">
    <name type="scientific">Ruminiclostridium cellobioparum subsp. termitidis CT1112</name>
    <dbReference type="NCBI Taxonomy" id="1195236"/>
    <lineage>
        <taxon>Bacteria</taxon>
        <taxon>Bacillati</taxon>
        <taxon>Bacillota</taxon>
        <taxon>Clostridia</taxon>
        <taxon>Eubacteriales</taxon>
        <taxon>Oscillospiraceae</taxon>
        <taxon>Ruminiclostridium</taxon>
    </lineage>
</organism>
<protein>
    <submittedName>
        <fullName evidence="5">AraC-type DNA-binding domain-containing protein</fullName>
    </submittedName>
</protein>
<evidence type="ECO:0000313" key="6">
    <source>
        <dbReference type="Proteomes" id="UP000014155"/>
    </source>
</evidence>
<dbReference type="PANTHER" id="PTHR47504">
    <property type="entry name" value="RIGHT ORIGIN-BINDING PROTEIN"/>
    <property type="match status" value="1"/>
</dbReference>
<keyword evidence="3" id="KW-0804">Transcription</keyword>
<dbReference type="GO" id="GO:0003700">
    <property type="term" value="F:DNA-binding transcription factor activity"/>
    <property type="evidence" value="ECO:0007669"/>
    <property type="project" value="InterPro"/>
</dbReference>
<evidence type="ECO:0000256" key="1">
    <source>
        <dbReference type="ARBA" id="ARBA00023015"/>
    </source>
</evidence>
<dbReference type="PATRIC" id="fig|1195236.3.peg.1729"/>
<dbReference type="Proteomes" id="UP000014155">
    <property type="component" value="Unassembled WGS sequence"/>
</dbReference>
<dbReference type="PROSITE" id="PS00041">
    <property type="entry name" value="HTH_ARAC_FAMILY_1"/>
    <property type="match status" value="1"/>
</dbReference>
<dbReference type="PROSITE" id="PS01124">
    <property type="entry name" value="HTH_ARAC_FAMILY_2"/>
    <property type="match status" value="1"/>
</dbReference>
<dbReference type="InterPro" id="IPR009057">
    <property type="entry name" value="Homeodomain-like_sf"/>
</dbReference>
<dbReference type="AlphaFoldDB" id="S0FKN1"/>
<dbReference type="eggNOG" id="COG2207">
    <property type="taxonomic scope" value="Bacteria"/>
</dbReference>
<dbReference type="EMBL" id="AORV01000026">
    <property type="protein sequence ID" value="EMS72765.1"/>
    <property type="molecule type" value="Genomic_DNA"/>
</dbReference>
<keyword evidence="2 5" id="KW-0238">DNA-binding</keyword>
<name>S0FKN1_RUMCE</name>
<dbReference type="SUPFAM" id="SSF46689">
    <property type="entry name" value="Homeodomain-like"/>
    <property type="match status" value="2"/>
</dbReference>
<dbReference type="GO" id="GO:0043565">
    <property type="term" value="F:sequence-specific DNA binding"/>
    <property type="evidence" value="ECO:0007669"/>
    <property type="project" value="InterPro"/>
</dbReference>
<dbReference type="InterPro" id="IPR018060">
    <property type="entry name" value="HTH_AraC"/>
</dbReference>
<keyword evidence="6" id="KW-1185">Reference proteome</keyword>
<dbReference type="Gene3D" id="1.10.10.60">
    <property type="entry name" value="Homeodomain-like"/>
    <property type="match status" value="2"/>
</dbReference>